<sequence>MSLEIINTVDKLKLSDQIEQEKISLNLLRQANCKLEESIDILEDQLTSIEDEDNEWKTRYLIQKEMNDYYKRAFFFCDQQIPKAKAIQRTINRAVRRGSKISSYMDLDEDSFQELEDYRTYILKLCRELESRIDQEGKAYYWATEIRKRALIELNYTYIPAPVSKHPVEKKEDEGDRLVKKTQNRTFNSKYGLGSKTSGVKKLPPMHF</sequence>
<gene>
    <name evidence="1" type="ORF">EWB00_008837</name>
</gene>
<dbReference type="AlphaFoldDB" id="A0A4Z2CNL9"/>
<protein>
    <submittedName>
        <fullName evidence="1">Coiled-coil domain-containing protein isoform 1</fullName>
    </submittedName>
</protein>
<dbReference type="PANTHER" id="PTHR28671:SF3">
    <property type="entry name" value="COILED-COIL DOMAIN-CONTAINING PROTEIN 169"/>
    <property type="match status" value="1"/>
</dbReference>
<evidence type="ECO:0000313" key="1">
    <source>
        <dbReference type="EMBL" id="TNN05822.1"/>
    </source>
</evidence>
<dbReference type="PANTHER" id="PTHR28671">
    <property type="entry name" value="COILED-COIL DOMAIN-CONTAINING PROTEIN 169"/>
    <property type="match status" value="1"/>
</dbReference>
<comment type="caution">
    <text evidence="1">The sequence shown here is derived from an EMBL/GenBank/DDBJ whole genome shotgun (WGS) entry which is preliminary data.</text>
</comment>
<proteinExistence type="predicted"/>
<name>A0A4Z2CNL9_SCHJA</name>
<keyword evidence="2" id="KW-1185">Reference proteome</keyword>
<reference evidence="1 2" key="1">
    <citation type="submission" date="2019-03" db="EMBL/GenBank/DDBJ databases">
        <title>An improved genome assembly of the fluke Schistosoma japonicum.</title>
        <authorList>
            <person name="Hu W."/>
            <person name="Luo F."/>
            <person name="Yin M."/>
            <person name="Mo X."/>
            <person name="Sun C."/>
            <person name="Wu Q."/>
            <person name="Zhu B."/>
            <person name="Xiang M."/>
            <person name="Wang J."/>
            <person name="Wang Y."/>
            <person name="Zhang T."/>
            <person name="Xu B."/>
            <person name="Zheng H."/>
            <person name="Feng Z."/>
        </authorList>
    </citation>
    <scope>NUCLEOTIDE SEQUENCE [LARGE SCALE GENOMIC DNA]</scope>
    <source>
        <strain evidence="1">HuSjv2</strain>
        <tissue evidence="1">Worms</tissue>
    </source>
</reference>
<dbReference type="Pfam" id="PF15372">
    <property type="entry name" value="DUF4600"/>
    <property type="match status" value="1"/>
</dbReference>
<dbReference type="OrthoDB" id="6615663at2759"/>
<dbReference type="InterPro" id="IPR028022">
    <property type="entry name" value="DUF4600"/>
</dbReference>
<organism evidence="1 2">
    <name type="scientific">Schistosoma japonicum</name>
    <name type="common">Blood fluke</name>
    <dbReference type="NCBI Taxonomy" id="6182"/>
    <lineage>
        <taxon>Eukaryota</taxon>
        <taxon>Metazoa</taxon>
        <taxon>Spiralia</taxon>
        <taxon>Lophotrochozoa</taxon>
        <taxon>Platyhelminthes</taxon>
        <taxon>Trematoda</taxon>
        <taxon>Digenea</taxon>
        <taxon>Strigeidida</taxon>
        <taxon>Schistosomatoidea</taxon>
        <taxon>Schistosomatidae</taxon>
        <taxon>Schistosoma</taxon>
    </lineage>
</organism>
<evidence type="ECO:0000313" key="2">
    <source>
        <dbReference type="Proteomes" id="UP000311919"/>
    </source>
</evidence>
<dbReference type="Proteomes" id="UP000311919">
    <property type="component" value="Unassembled WGS sequence"/>
</dbReference>
<dbReference type="EMBL" id="SKCS01000498">
    <property type="protein sequence ID" value="TNN05822.1"/>
    <property type="molecule type" value="Genomic_DNA"/>
</dbReference>
<accession>A0A4Z2CNL9</accession>